<protein>
    <recommendedName>
        <fullName evidence="3">O-methyltransferase domain-containing protein</fullName>
    </recommendedName>
</protein>
<proteinExistence type="predicted"/>
<gene>
    <name evidence="1" type="ORF">MPDQ_004100</name>
</gene>
<dbReference type="Proteomes" id="UP000319663">
    <property type="component" value="Unassembled WGS sequence"/>
</dbReference>
<organism evidence="1 2">
    <name type="scientific">Monascus purpureus</name>
    <name type="common">Red mold</name>
    <name type="synonym">Monascus anka</name>
    <dbReference type="NCBI Taxonomy" id="5098"/>
    <lineage>
        <taxon>Eukaryota</taxon>
        <taxon>Fungi</taxon>
        <taxon>Dikarya</taxon>
        <taxon>Ascomycota</taxon>
        <taxon>Pezizomycotina</taxon>
        <taxon>Eurotiomycetes</taxon>
        <taxon>Eurotiomycetidae</taxon>
        <taxon>Eurotiales</taxon>
        <taxon>Aspergillaceae</taxon>
        <taxon>Monascus</taxon>
    </lineage>
</organism>
<comment type="caution">
    <text evidence="1">The sequence shown here is derived from an EMBL/GenBank/DDBJ whole genome shotgun (WGS) entry which is preliminary data.</text>
</comment>
<evidence type="ECO:0008006" key="3">
    <source>
        <dbReference type="Google" id="ProtNLM"/>
    </source>
</evidence>
<keyword evidence="2" id="KW-1185">Reference proteome</keyword>
<sequence length="263" mass="29301">MNHSSISDSADWISGPHLYREGSISSSESASLLSSRFSTTPASSPTIDARKGSYASVSDEVERLELDNGVAISFVKNGKLFKLRYTFIDIWKNFNGALKCLELGGGVGQQTAFIHTFNNIKLPVPHLEHPKLPNELPLRVSFLEEQTVQTAYTLFSTQLSYTFGGWQDCVRFQESLLSAKLVFMAGIAEAKSKGRGEECISQNLRILRGGNDKVNPGKKAGRPVVLDLLPNFDILSQMKWLQIRFLDDEDRKHFCQLLSELQG</sequence>
<dbReference type="AlphaFoldDB" id="A0A507R2A7"/>
<evidence type="ECO:0000313" key="2">
    <source>
        <dbReference type="Proteomes" id="UP000319663"/>
    </source>
</evidence>
<evidence type="ECO:0000313" key="1">
    <source>
        <dbReference type="EMBL" id="TQB74869.1"/>
    </source>
</evidence>
<dbReference type="EMBL" id="VIFY01000026">
    <property type="protein sequence ID" value="TQB74869.1"/>
    <property type="molecule type" value="Genomic_DNA"/>
</dbReference>
<name>A0A507R2A7_MONPU</name>
<accession>A0A507R2A7</accession>
<reference evidence="1 2" key="1">
    <citation type="submission" date="2019-06" db="EMBL/GenBank/DDBJ databases">
        <title>Wine fermentation using esterase from Monascus purpureus.</title>
        <authorList>
            <person name="Geng C."/>
            <person name="Zhang Y."/>
        </authorList>
    </citation>
    <scope>NUCLEOTIDE SEQUENCE [LARGE SCALE GENOMIC DNA]</scope>
    <source>
        <strain evidence="1">HQ1</strain>
    </source>
</reference>